<evidence type="ECO:0000256" key="8">
    <source>
        <dbReference type="SAM" id="Phobius"/>
    </source>
</evidence>
<sequence>MLSSLVELHLPYCDLHDLLTFLLVVNFSFIMVINLRSNNFNSPLPRWLLNISTFVELDLSHCGIKDSLNNVDAWENLYLLHSLALSSNEMDGEIVKLVESLSKCRNNSLEELDLSSNDFNGLIPKSLQNLNNMSLLLAANSLLPKPAGSHKPCTPAPVLLCTQACNLLRPAQIVCTESASTLLCINLLLPLPSASISSFLSSLHSPDPLHRISTHHPPSAPTQPLLCAPLHTVPRPQSRASALLLATAPSLPHVQKRQ</sequence>
<dbReference type="InterPro" id="IPR001611">
    <property type="entry name" value="Leu-rich_rpt"/>
</dbReference>
<protein>
    <submittedName>
        <fullName evidence="9">Uncharacterized protein</fullName>
    </submittedName>
</protein>
<evidence type="ECO:0000256" key="2">
    <source>
        <dbReference type="ARBA" id="ARBA00022692"/>
    </source>
</evidence>
<keyword evidence="5 8" id="KW-0472">Membrane</keyword>
<gene>
    <name evidence="9" type="ORF">SLEP1_g32758</name>
</gene>
<keyword evidence="7" id="KW-0325">Glycoprotein</keyword>
<evidence type="ECO:0000256" key="4">
    <source>
        <dbReference type="ARBA" id="ARBA00022989"/>
    </source>
</evidence>
<evidence type="ECO:0000256" key="5">
    <source>
        <dbReference type="ARBA" id="ARBA00023136"/>
    </source>
</evidence>
<proteinExistence type="predicted"/>
<dbReference type="GO" id="GO:0016020">
    <property type="term" value="C:membrane"/>
    <property type="evidence" value="ECO:0007669"/>
    <property type="project" value="UniProtKB-SubCell"/>
</dbReference>
<evidence type="ECO:0000256" key="7">
    <source>
        <dbReference type="ARBA" id="ARBA00023180"/>
    </source>
</evidence>
<dbReference type="Pfam" id="PF00560">
    <property type="entry name" value="LRR_1"/>
    <property type="match status" value="1"/>
</dbReference>
<reference evidence="9 10" key="1">
    <citation type="journal article" date="2021" name="Commun. Biol.">
        <title>The genome of Shorea leprosula (Dipterocarpaceae) highlights the ecological relevance of drought in aseasonal tropical rainforests.</title>
        <authorList>
            <person name="Ng K.K.S."/>
            <person name="Kobayashi M.J."/>
            <person name="Fawcett J.A."/>
            <person name="Hatakeyama M."/>
            <person name="Paape T."/>
            <person name="Ng C.H."/>
            <person name="Ang C.C."/>
            <person name="Tnah L.H."/>
            <person name="Lee C.T."/>
            <person name="Nishiyama T."/>
            <person name="Sese J."/>
            <person name="O'Brien M.J."/>
            <person name="Copetti D."/>
            <person name="Mohd Noor M.I."/>
            <person name="Ong R.C."/>
            <person name="Putra M."/>
            <person name="Sireger I.Z."/>
            <person name="Indrioko S."/>
            <person name="Kosugi Y."/>
            <person name="Izuno A."/>
            <person name="Isagi Y."/>
            <person name="Lee S.L."/>
            <person name="Shimizu K.K."/>
        </authorList>
    </citation>
    <scope>NUCLEOTIDE SEQUENCE [LARGE SCALE GENOMIC DNA]</scope>
    <source>
        <strain evidence="9">214</strain>
    </source>
</reference>
<evidence type="ECO:0000313" key="9">
    <source>
        <dbReference type="EMBL" id="GKV22958.1"/>
    </source>
</evidence>
<evidence type="ECO:0000313" key="10">
    <source>
        <dbReference type="Proteomes" id="UP001054252"/>
    </source>
</evidence>
<dbReference type="EMBL" id="BPVZ01000061">
    <property type="protein sequence ID" value="GKV22958.1"/>
    <property type="molecule type" value="Genomic_DNA"/>
</dbReference>
<keyword evidence="10" id="KW-1185">Reference proteome</keyword>
<dbReference type="InterPro" id="IPR046956">
    <property type="entry name" value="RLP23-like"/>
</dbReference>
<accession>A0AAV5KEF0</accession>
<keyword evidence="2 8" id="KW-0812">Transmembrane</keyword>
<evidence type="ECO:0000256" key="6">
    <source>
        <dbReference type="ARBA" id="ARBA00023170"/>
    </source>
</evidence>
<evidence type="ECO:0000256" key="1">
    <source>
        <dbReference type="ARBA" id="ARBA00004479"/>
    </source>
</evidence>
<keyword evidence="4 8" id="KW-1133">Transmembrane helix</keyword>
<dbReference type="Proteomes" id="UP001054252">
    <property type="component" value="Unassembled WGS sequence"/>
</dbReference>
<dbReference type="Gene3D" id="3.80.10.10">
    <property type="entry name" value="Ribonuclease Inhibitor"/>
    <property type="match status" value="1"/>
</dbReference>
<dbReference type="SUPFAM" id="SSF52058">
    <property type="entry name" value="L domain-like"/>
    <property type="match status" value="1"/>
</dbReference>
<keyword evidence="6" id="KW-0675">Receptor</keyword>
<feature type="transmembrane region" description="Helical" evidence="8">
    <location>
        <begin position="18"/>
        <end position="36"/>
    </location>
</feature>
<evidence type="ECO:0000256" key="3">
    <source>
        <dbReference type="ARBA" id="ARBA00022729"/>
    </source>
</evidence>
<dbReference type="InterPro" id="IPR032675">
    <property type="entry name" value="LRR_dom_sf"/>
</dbReference>
<dbReference type="PANTHER" id="PTHR48063:SF29">
    <property type="entry name" value="LRR RECEPTOR-LIKE KINASE FAMILY PROTEIN"/>
    <property type="match status" value="1"/>
</dbReference>
<organism evidence="9 10">
    <name type="scientific">Rubroshorea leprosula</name>
    <dbReference type="NCBI Taxonomy" id="152421"/>
    <lineage>
        <taxon>Eukaryota</taxon>
        <taxon>Viridiplantae</taxon>
        <taxon>Streptophyta</taxon>
        <taxon>Embryophyta</taxon>
        <taxon>Tracheophyta</taxon>
        <taxon>Spermatophyta</taxon>
        <taxon>Magnoliopsida</taxon>
        <taxon>eudicotyledons</taxon>
        <taxon>Gunneridae</taxon>
        <taxon>Pentapetalae</taxon>
        <taxon>rosids</taxon>
        <taxon>malvids</taxon>
        <taxon>Malvales</taxon>
        <taxon>Dipterocarpaceae</taxon>
        <taxon>Rubroshorea</taxon>
    </lineage>
</organism>
<dbReference type="PANTHER" id="PTHR48063">
    <property type="entry name" value="LRR RECEPTOR-LIKE KINASE"/>
    <property type="match status" value="1"/>
</dbReference>
<name>A0AAV5KEF0_9ROSI</name>
<dbReference type="AlphaFoldDB" id="A0AAV5KEF0"/>
<keyword evidence="3" id="KW-0732">Signal</keyword>
<comment type="subcellular location">
    <subcellularLocation>
        <location evidence="1">Membrane</location>
        <topology evidence="1">Single-pass type I membrane protein</topology>
    </subcellularLocation>
</comment>
<dbReference type="Pfam" id="PF13516">
    <property type="entry name" value="LRR_6"/>
    <property type="match status" value="1"/>
</dbReference>
<comment type="caution">
    <text evidence="9">The sequence shown here is derived from an EMBL/GenBank/DDBJ whole genome shotgun (WGS) entry which is preliminary data.</text>
</comment>